<dbReference type="GO" id="GO:0019991">
    <property type="term" value="P:septate junction assembly"/>
    <property type="evidence" value="ECO:0007669"/>
    <property type="project" value="InterPro"/>
</dbReference>
<dbReference type="Proteomes" id="UP000075886">
    <property type="component" value="Unassembled WGS sequence"/>
</dbReference>
<dbReference type="GO" id="GO:0005886">
    <property type="term" value="C:plasma membrane"/>
    <property type="evidence" value="ECO:0007669"/>
    <property type="project" value="TreeGrafter"/>
</dbReference>
<dbReference type="PANTHER" id="PTHR36692">
    <property type="entry name" value="PROTEIN SNAKESKIN"/>
    <property type="match status" value="1"/>
</dbReference>
<proteinExistence type="predicted"/>
<keyword evidence="2" id="KW-0812">Transmembrane</keyword>
<feature type="domain" description="DUF7775" evidence="3">
    <location>
        <begin position="105"/>
        <end position="190"/>
    </location>
</feature>
<keyword evidence="5" id="KW-1185">Reference proteome</keyword>
<feature type="transmembrane region" description="Helical" evidence="2">
    <location>
        <begin position="133"/>
        <end position="156"/>
    </location>
</feature>
<keyword evidence="2" id="KW-1133">Transmembrane helix</keyword>
<name>A0A182Q2Q8_9DIPT</name>
<feature type="region of interest" description="Disordered" evidence="1">
    <location>
        <begin position="1"/>
        <end position="25"/>
    </location>
</feature>
<dbReference type="InterPro" id="IPR038976">
    <property type="entry name" value="Ssk"/>
</dbReference>
<dbReference type="VEuPathDB" id="VectorBase:AFAF001923"/>
<dbReference type="EMBL" id="AXCN02002024">
    <property type="status" value="NOT_ANNOTATED_CDS"/>
    <property type="molecule type" value="Genomic_DNA"/>
</dbReference>
<reference evidence="4" key="2">
    <citation type="submission" date="2020-05" db="UniProtKB">
        <authorList>
            <consortium name="EnsemblMetazoa"/>
        </authorList>
    </citation>
    <scope>IDENTIFICATION</scope>
    <source>
        <strain evidence="4">FAR1</strain>
    </source>
</reference>
<feature type="transmembrane region" description="Helical" evidence="2">
    <location>
        <begin position="102"/>
        <end position="121"/>
    </location>
</feature>
<feature type="compositionally biased region" description="Polar residues" evidence="1">
    <location>
        <begin position="11"/>
        <end position="25"/>
    </location>
</feature>
<feature type="transmembrane region" description="Helical" evidence="2">
    <location>
        <begin position="203"/>
        <end position="220"/>
    </location>
</feature>
<keyword evidence="2" id="KW-0472">Membrane</keyword>
<evidence type="ECO:0000256" key="2">
    <source>
        <dbReference type="SAM" id="Phobius"/>
    </source>
</evidence>
<evidence type="ECO:0000259" key="3">
    <source>
        <dbReference type="Pfam" id="PF24985"/>
    </source>
</evidence>
<dbReference type="PANTHER" id="PTHR36692:SF2">
    <property type="entry name" value="GEO12064P1"/>
    <property type="match status" value="1"/>
</dbReference>
<accession>A0A182Q2Q8</accession>
<evidence type="ECO:0000256" key="1">
    <source>
        <dbReference type="SAM" id="MobiDB-lite"/>
    </source>
</evidence>
<dbReference type="AlphaFoldDB" id="A0A182Q2Q8"/>
<dbReference type="EnsemblMetazoa" id="AFAF001923-RA">
    <property type="protein sequence ID" value="AFAF001923-PA"/>
    <property type="gene ID" value="AFAF001923"/>
</dbReference>
<organism evidence="4 5">
    <name type="scientific">Anopheles farauti</name>
    <dbReference type="NCBI Taxonomy" id="69004"/>
    <lineage>
        <taxon>Eukaryota</taxon>
        <taxon>Metazoa</taxon>
        <taxon>Ecdysozoa</taxon>
        <taxon>Arthropoda</taxon>
        <taxon>Hexapoda</taxon>
        <taxon>Insecta</taxon>
        <taxon>Pterygota</taxon>
        <taxon>Neoptera</taxon>
        <taxon>Endopterygota</taxon>
        <taxon>Diptera</taxon>
        <taxon>Nematocera</taxon>
        <taxon>Culicoidea</taxon>
        <taxon>Culicidae</taxon>
        <taxon>Anophelinae</taxon>
        <taxon>Anopheles</taxon>
    </lineage>
</organism>
<evidence type="ECO:0000313" key="5">
    <source>
        <dbReference type="Proteomes" id="UP000075886"/>
    </source>
</evidence>
<feature type="transmembrane region" description="Helical" evidence="2">
    <location>
        <begin position="163"/>
        <end position="183"/>
    </location>
</feature>
<sequence>MHTRTRAHSTIAPTPGTTRASQQSQTLTARRKRDVQQASSVQSVFPRFNPPSGVVACRLFSVCFARVRSAGSLPKEACEIHRSTQTTFISNRAAAEMAVSRLSIVKFLELALTIACVVLHYKSLRESDEITRLLTAGTFVGYSVILIALFAGYLLSNPINKKLDLFFSLIGCAMFIASGVLILKEWEGAFNSDMKKLAITKGSLALTNGVLFFFDAIFTLRD</sequence>
<dbReference type="InterPro" id="IPR056677">
    <property type="entry name" value="DUF7775"/>
</dbReference>
<dbReference type="Pfam" id="PF24985">
    <property type="entry name" value="DUF7775"/>
    <property type="match status" value="1"/>
</dbReference>
<evidence type="ECO:0000313" key="4">
    <source>
        <dbReference type="EnsemblMetazoa" id="AFAF001923-PA"/>
    </source>
</evidence>
<protein>
    <recommendedName>
        <fullName evidence="3">DUF7775 domain-containing protein</fullName>
    </recommendedName>
</protein>
<reference evidence="5" key="1">
    <citation type="submission" date="2014-01" db="EMBL/GenBank/DDBJ databases">
        <title>The Genome Sequence of Anopheles farauti FAR1 (V2).</title>
        <authorList>
            <consortium name="The Broad Institute Genomics Platform"/>
            <person name="Neafsey D.E."/>
            <person name="Besansky N."/>
            <person name="Howell P."/>
            <person name="Walton C."/>
            <person name="Young S.K."/>
            <person name="Zeng Q."/>
            <person name="Gargeya S."/>
            <person name="Fitzgerald M."/>
            <person name="Haas B."/>
            <person name="Abouelleil A."/>
            <person name="Allen A.W."/>
            <person name="Alvarado L."/>
            <person name="Arachchi H.M."/>
            <person name="Berlin A.M."/>
            <person name="Chapman S.B."/>
            <person name="Gainer-Dewar J."/>
            <person name="Goldberg J."/>
            <person name="Griggs A."/>
            <person name="Gujja S."/>
            <person name="Hansen M."/>
            <person name="Howarth C."/>
            <person name="Imamovic A."/>
            <person name="Ireland A."/>
            <person name="Larimer J."/>
            <person name="McCowan C."/>
            <person name="Murphy C."/>
            <person name="Pearson M."/>
            <person name="Poon T.W."/>
            <person name="Priest M."/>
            <person name="Roberts A."/>
            <person name="Saif S."/>
            <person name="Shea T."/>
            <person name="Sisk P."/>
            <person name="Sykes S."/>
            <person name="Wortman J."/>
            <person name="Nusbaum C."/>
            <person name="Birren B."/>
        </authorList>
    </citation>
    <scope>NUCLEOTIDE SEQUENCE [LARGE SCALE GENOMIC DNA]</scope>
    <source>
        <strain evidence="5">FAR1</strain>
    </source>
</reference>